<evidence type="ECO:0000256" key="8">
    <source>
        <dbReference type="SAM" id="Coils"/>
    </source>
</evidence>
<keyword evidence="3" id="KW-0479">Metal-binding</keyword>
<dbReference type="PANTHER" id="PTHR24099:SF16">
    <property type="entry name" value="E3 UBIQUITIN-PROTEIN LIGASE MIDLINE-1-LIKE ISOFORM X1"/>
    <property type="match status" value="1"/>
</dbReference>
<dbReference type="GO" id="GO:0061630">
    <property type="term" value="F:ubiquitin protein ligase activity"/>
    <property type="evidence" value="ECO:0000318"/>
    <property type="project" value="GO_Central"/>
</dbReference>
<dbReference type="PROSITE" id="PS00518">
    <property type="entry name" value="ZF_RING_1"/>
    <property type="match status" value="1"/>
</dbReference>
<dbReference type="GO" id="GO:0005737">
    <property type="term" value="C:cytoplasm"/>
    <property type="evidence" value="ECO:0007669"/>
    <property type="project" value="UniProtKB-SubCell"/>
</dbReference>
<dbReference type="Gene3D" id="4.10.830.40">
    <property type="match status" value="1"/>
</dbReference>
<comment type="subcellular location">
    <subcellularLocation>
        <location evidence="1">Cytoplasm</location>
    </subcellularLocation>
</comment>
<dbReference type="InterPro" id="IPR013083">
    <property type="entry name" value="Znf_RING/FYVE/PHD"/>
</dbReference>
<dbReference type="SUPFAM" id="SSF57850">
    <property type="entry name" value="RING/U-box"/>
    <property type="match status" value="1"/>
</dbReference>
<dbReference type="Pfam" id="PF13445">
    <property type="entry name" value="zf-RING_UBOX"/>
    <property type="match status" value="1"/>
</dbReference>
<evidence type="ECO:0000256" key="2">
    <source>
        <dbReference type="ARBA" id="ARBA00022490"/>
    </source>
</evidence>
<dbReference type="CDD" id="cd19758">
    <property type="entry name" value="Bbox2_MID"/>
    <property type="match status" value="1"/>
</dbReference>
<dbReference type="Pfam" id="PF00643">
    <property type="entry name" value="zf-B_box"/>
    <property type="match status" value="1"/>
</dbReference>
<dbReference type="AlphaFoldDB" id="A0A9J7MRP0"/>
<evidence type="ECO:0000259" key="10">
    <source>
        <dbReference type="PROSITE" id="PS50119"/>
    </source>
</evidence>
<evidence type="ECO:0000256" key="1">
    <source>
        <dbReference type="ARBA" id="ARBA00004496"/>
    </source>
</evidence>
<dbReference type="SMART" id="SM00502">
    <property type="entry name" value="BBC"/>
    <property type="match status" value="1"/>
</dbReference>
<keyword evidence="6" id="KW-0862">Zinc</keyword>
<keyword evidence="5" id="KW-0833">Ubl conjugation pathway</keyword>
<sequence>MDSLVEELTCPVCLDLYEQPVLLPCAHSLCKRCAGDVFAEALRKPHPQPPGQGVVPKEQHVECPTCRHEFQLPELGVVGLRKNTTLQNIVDRYRETKNNTKVPKAVPCEMCDGEPPADAVKTCLVCDTSYCEACLAKYHPMKAGLARHTLIEASSATPKVLMCTEHIQEKVNMYCETDECLVCSLCKLVGKHKDHEVAAVSDTFKQKKESIGGGVAGLIQQNAEVECFVDKIQQMMTDAEKNCSDIKERVEAFAQTLIAAIMKRKDVLQAKVDEEKNDKLMTLGQQLDQWANTGTGISAAITEAEALLNEEDPITFLQVSKSVEDR</sequence>
<name>A0A9J7MRP0_BRAFL</name>
<dbReference type="SMART" id="SM00336">
    <property type="entry name" value="BBOX"/>
    <property type="match status" value="2"/>
</dbReference>
<protein>
    <submittedName>
        <fullName evidence="12">E3 ubiquitin-protein ligase Midline-1-like</fullName>
    </submittedName>
</protein>
<evidence type="ECO:0000259" key="9">
    <source>
        <dbReference type="PROSITE" id="PS50089"/>
    </source>
</evidence>
<accession>A0A9J7MRP0</accession>
<keyword evidence="4 7" id="KW-0863">Zinc-finger</keyword>
<dbReference type="KEGG" id="bfo:118416247"/>
<dbReference type="OrthoDB" id="9049620at2759"/>
<dbReference type="OMA" id="YCETDEC"/>
<dbReference type="SMART" id="SM00184">
    <property type="entry name" value="RING"/>
    <property type="match status" value="1"/>
</dbReference>
<dbReference type="Gene3D" id="3.30.160.60">
    <property type="entry name" value="Classic Zinc Finger"/>
    <property type="match status" value="1"/>
</dbReference>
<dbReference type="Gene3D" id="3.30.40.10">
    <property type="entry name" value="Zinc/RING finger domain, C3HC4 (zinc finger)"/>
    <property type="match status" value="1"/>
</dbReference>
<dbReference type="CDD" id="cd19801">
    <property type="entry name" value="Bbox1_MID"/>
    <property type="match status" value="1"/>
</dbReference>
<evidence type="ECO:0000256" key="3">
    <source>
        <dbReference type="ARBA" id="ARBA00022723"/>
    </source>
</evidence>
<dbReference type="GeneID" id="118416247"/>
<keyword evidence="11" id="KW-1185">Reference proteome</keyword>
<organism evidence="11 12">
    <name type="scientific">Branchiostoma floridae</name>
    <name type="common">Florida lancelet</name>
    <name type="synonym">Amphioxus</name>
    <dbReference type="NCBI Taxonomy" id="7739"/>
    <lineage>
        <taxon>Eukaryota</taxon>
        <taxon>Metazoa</taxon>
        <taxon>Chordata</taxon>
        <taxon>Cephalochordata</taxon>
        <taxon>Leptocardii</taxon>
        <taxon>Amphioxiformes</taxon>
        <taxon>Branchiostomatidae</taxon>
        <taxon>Branchiostoma</taxon>
    </lineage>
</organism>
<dbReference type="InterPro" id="IPR003649">
    <property type="entry name" value="Bbox_C"/>
</dbReference>
<feature type="domain" description="B box-type" evidence="10">
    <location>
        <begin position="158"/>
        <end position="200"/>
    </location>
</feature>
<evidence type="ECO:0000256" key="6">
    <source>
        <dbReference type="ARBA" id="ARBA00022833"/>
    </source>
</evidence>
<evidence type="ECO:0000313" key="11">
    <source>
        <dbReference type="Proteomes" id="UP000001554"/>
    </source>
</evidence>
<keyword evidence="8" id="KW-0175">Coiled coil</keyword>
<dbReference type="RefSeq" id="XP_035677226.1">
    <property type="nucleotide sequence ID" value="XM_035821333.1"/>
</dbReference>
<proteinExistence type="predicted"/>
<dbReference type="PANTHER" id="PTHR24099">
    <property type="entry name" value="E3 UBIQUITIN-PROTEIN LIGASE TRIM36-RELATED"/>
    <property type="match status" value="1"/>
</dbReference>
<evidence type="ECO:0000256" key="5">
    <source>
        <dbReference type="ARBA" id="ARBA00022786"/>
    </source>
</evidence>
<evidence type="ECO:0000256" key="7">
    <source>
        <dbReference type="PROSITE-ProRule" id="PRU00024"/>
    </source>
</evidence>
<dbReference type="InterPro" id="IPR050617">
    <property type="entry name" value="E3_ligase_FN3/SPRY"/>
</dbReference>
<dbReference type="Proteomes" id="UP000001554">
    <property type="component" value="Chromosome 5"/>
</dbReference>
<dbReference type="InterPro" id="IPR001841">
    <property type="entry name" value="Znf_RING"/>
</dbReference>
<evidence type="ECO:0000256" key="4">
    <source>
        <dbReference type="ARBA" id="ARBA00022771"/>
    </source>
</evidence>
<keyword evidence="2" id="KW-0963">Cytoplasm</keyword>
<dbReference type="SUPFAM" id="SSF57845">
    <property type="entry name" value="B-box zinc-binding domain"/>
    <property type="match status" value="1"/>
</dbReference>
<dbReference type="PROSITE" id="PS50119">
    <property type="entry name" value="ZF_BBOX"/>
    <property type="match status" value="1"/>
</dbReference>
<reference evidence="12" key="2">
    <citation type="submission" date="2025-08" db="UniProtKB">
        <authorList>
            <consortium name="RefSeq"/>
        </authorList>
    </citation>
    <scope>IDENTIFICATION</scope>
    <source>
        <strain evidence="12">S238N-H82</strain>
        <tissue evidence="12">Testes</tissue>
    </source>
</reference>
<dbReference type="GO" id="GO:0008270">
    <property type="term" value="F:zinc ion binding"/>
    <property type="evidence" value="ECO:0007669"/>
    <property type="project" value="UniProtKB-KW"/>
</dbReference>
<dbReference type="Pfam" id="PF22586">
    <property type="entry name" value="ANCHR-like_BBOX"/>
    <property type="match status" value="1"/>
</dbReference>
<gene>
    <name evidence="12" type="primary">LOC118416247</name>
</gene>
<feature type="domain" description="RING-type" evidence="9">
    <location>
        <begin position="10"/>
        <end position="67"/>
    </location>
</feature>
<dbReference type="InterPro" id="IPR000315">
    <property type="entry name" value="Znf_B-box"/>
</dbReference>
<dbReference type="InterPro" id="IPR017907">
    <property type="entry name" value="Znf_RING_CS"/>
</dbReference>
<dbReference type="InterPro" id="IPR027370">
    <property type="entry name" value="Znf-RING_euk"/>
</dbReference>
<reference evidence="11" key="1">
    <citation type="journal article" date="2020" name="Nat. Ecol. Evol.">
        <title>Deeply conserved synteny resolves early events in vertebrate evolution.</title>
        <authorList>
            <person name="Simakov O."/>
            <person name="Marletaz F."/>
            <person name="Yue J.X."/>
            <person name="O'Connell B."/>
            <person name="Jenkins J."/>
            <person name="Brandt A."/>
            <person name="Calef R."/>
            <person name="Tung C.H."/>
            <person name="Huang T.K."/>
            <person name="Schmutz J."/>
            <person name="Satoh N."/>
            <person name="Yu J.K."/>
            <person name="Putnam N.H."/>
            <person name="Green R.E."/>
            <person name="Rokhsar D.S."/>
        </authorList>
    </citation>
    <scope>NUCLEOTIDE SEQUENCE [LARGE SCALE GENOMIC DNA]</scope>
    <source>
        <strain evidence="11">S238N-H82</strain>
    </source>
</reference>
<dbReference type="PROSITE" id="PS50089">
    <property type="entry name" value="ZF_RING_2"/>
    <property type="match status" value="1"/>
</dbReference>
<evidence type="ECO:0000313" key="12">
    <source>
        <dbReference type="RefSeq" id="XP_035677226.1"/>
    </source>
</evidence>
<feature type="coiled-coil region" evidence="8">
    <location>
        <begin position="229"/>
        <end position="278"/>
    </location>
</feature>